<dbReference type="PANTHER" id="PTHR32309">
    <property type="entry name" value="TYROSINE-PROTEIN KINASE"/>
    <property type="match status" value="1"/>
</dbReference>
<feature type="coiled-coil region" evidence="6">
    <location>
        <begin position="290"/>
        <end position="338"/>
    </location>
</feature>
<evidence type="ECO:0000259" key="8">
    <source>
        <dbReference type="Pfam" id="PF02706"/>
    </source>
</evidence>
<evidence type="ECO:0000256" key="2">
    <source>
        <dbReference type="ARBA" id="ARBA00022475"/>
    </source>
</evidence>
<proteinExistence type="predicted"/>
<comment type="caution">
    <text evidence="9">The sequence shown here is derived from an EMBL/GenBank/DDBJ whole genome shotgun (WGS) entry which is preliminary data.</text>
</comment>
<evidence type="ECO:0000256" key="6">
    <source>
        <dbReference type="SAM" id="Coils"/>
    </source>
</evidence>
<dbReference type="PANTHER" id="PTHR32309:SF13">
    <property type="entry name" value="FERRIC ENTEROBACTIN TRANSPORT PROTEIN FEPE"/>
    <property type="match status" value="1"/>
</dbReference>
<keyword evidence="2" id="KW-1003">Cell membrane</keyword>
<dbReference type="InterPro" id="IPR003856">
    <property type="entry name" value="LPS_length_determ_N"/>
</dbReference>
<dbReference type="RefSeq" id="WP_386830650.1">
    <property type="nucleotide sequence ID" value="NZ_JBHUNP010000001.1"/>
</dbReference>
<keyword evidence="4 7" id="KW-1133">Transmembrane helix</keyword>
<name>A0ABW5QF81_9HYPH</name>
<feature type="transmembrane region" description="Helical" evidence="7">
    <location>
        <begin position="28"/>
        <end position="50"/>
    </location>
</feature>
<evidence type="ECO:0000256" key="4">
    <source>
        <dbReference type="ARBA" id="ARBA00022989"/>
    </source>
</evidence>
<keyword evidence="10" id="KW-1185">Reference proteome</keyword>
<gene>
    <name evidence="9" type="ORF">ACFSX5_00210</name>
</gene>
<dbReference type="InterPro" id="IPR050445">
    <property type="entry name" value="Bact_polysacc_biosynth/exp"/>
</dbReference>
<keyword evidence="3 7" id="KW-0812">Transmembrane</keyword>
<reference evidence="10" key="1">
    <citation type="journal article" date="2019" name="Int. J. Syst. Evol. Microbiol.">
        <title>The Global Catalogue of Microorganisms (GCM) 10K type strain sequencing project: providing services to taxonomists for standard genome sequencing and annotation.</title>
        <authorList>
            <consortium name="The Broad Institute Genomics Platform"/>
            <consortium name="The Broad Institute Genome Sequencing Center for Infectious Disease"/>
            <person name="Wu L."/>
            <person name="Ma J."/>
        </authorList>
    </citation>
    <scope>NUCLEOTIDE SEQUENCE [LARGE SCALE GENOMIC DNA]</scope>
    <source>
        <strain evidence="10">CCM 7427</strain>
    </source>
</reference>
<evidence type="ECO:0000256" key="7">
    <source>
        <dbReference type="SAM" id="Phobius"/>
    </source>
</evidence>
<dbReference type="Proteomes" id="UP001597521">
    <property type="component" value="Unassembled WGS sequence"/>
</dbReference>
<evidence type="ECO:0000313" key="9">
    <source>
        <dbReference type="EMBL" id="MFD2646212.1"/>
    </source>
</evidence>
<evidence type="ECO:0000256" key="3">
    <source>
        <dbReference type="ARBA" id="ARBA00022692"/>
    </source>
</evidence>
<evidence type="ECO:0000313" key="10">
    <source>
        <dbReference type="Proteomes" id="UP001597521"/>
    </source>
</evidence>
<evidence type="ECO:0000256" key="1">
    <source>
        <dbReference type="ARBA" id="ARBA00004651"/>
    </source>
</evidence>
<feature type="domain" description="Polysaccharide chain length determinant N-terminal" evidence="8">
    <location>
        <begin position="10"/>
        <end position="104"/>
    </location>
</feature>
<comment type="subcellular location">
    <subcellularLocation>
        <location evidence="1">Cell membrane</location>
        <topology evidence="1">Multi-pass membrane protein</topology>
    </subcellularLocation>
</comment>
<accession>A0ABW5QF81</accession>
<dbReference type="EMBL" id="JBHUNP010000001">
    <property type="protein sequence ID" value="MFD2646212.1"/>
    <property type="molecule type" value="Genomic_DNA"/>
</dbReference>
<dbReference type="Pfam" id="PF02706">
    <property type="entry name" value="Wzz"/>
    <property type="match status" value="1"/>
</dbReference>
<keyword evidence="6" id="KW-0175">Coiled coil</keyword>
<evidence type="ECO:0000256" key="5">
    <source>
        <dbReference type="ARBA" id="ARBA00023136"/>
    </source>
</evidence>
<keyword evidence="5 7" id="KW-0472">Membrane</keyword>
<sequence length="755" mass="80182">MAFESVAREEQIDVGAILSALVRRLPRILLVTLLLLAITYVIVLFMPRLYESSASILVEPRSNVYVRSANEQAPTITGAETGVVSSQIELLRSRDTLMRVIDELDLRDVPEFNGVGDGSLSPLATLGRLLGRGGSANLDETVLNNLYARLNVAQERDSRIISVGVMSTDPELAARIANSLANAHVERRAELSLTDTARASEWLAEEIERLRVAVVEAETAVADFKVANDLYVGGNNTTLLDQQLSTLAGQINAAQERRTTALSRASLIRGLLQQGESVEGIPGIRDSVSIQQLSQQKAQLQAEMAQRSATLLPNHPTMRALAAQISELTTQINAEARRIADAIEAEAEVEAGTEASLREQLSGLKASASTATTDNVTLDSLEREAKAQRDLLESYLLRYNEANSRTETSSTLPDVRVVSVAAPSVVPASPKTSLILAAVGFVSIAVQAGAVIFGELMSGRAVVAVNGYERPQDELEEVPFDEEDLEPDQRWQEPVDVVEVEPEEYPPAAAEISAEQPEWNGDPAITDHEPEPGAADEAVRAALEDDPGAPEDDAVVPETDPMEPEAVAATASITGLLSTAQLSSDLVLGRTHLLMLAGAGLHDTVEKLAEALSEDALARGLSVALIDAGSARRSEEPGLTDLARGVASFGDVVHKSADNSFAEVPWGRLAALDLGNTRPLTLVEALGDIYEVVIVNTGMLGPGTPLSVLAELGGRLVLVPTSPEDVASLATAREGLRDVGFDAVEIAAPPAQVAA</sequence>
<protein>
    <submittedName>
        <fullName evidence="9">Wzz/FepE/Etk N-terminal domain-containing protein</fullName>
    </submittedName>
</protein>
<organism evidence="9 10">
    <name type="scientific">Devosia albogilva</name>
    <dbReference type="NCBI Taxonomy" id="429726"/>
    <lineage>
        <taxon>Bacteria</taxon>
        <taxon>Pseudomonadati</taxon>
        <taxon>Pseudomonadota</taxon>
        <taxon>Alphaproteobacteria</taxon>
        <taxon>Hyphomicrobiales</taxon>
        <taxon>Devosiaceae</taxon>
        <taxon>Devosia</taxon>
    </lineage>
</organism>